<dbReference type="EMBL" id="CP018309">
    <property type="protein sequence ID" value="ASI91665.1"/>
    <property type="molecule type" value="Genomic_DNA"/>
</dbReference>
<dbReference type="GO" id="GO:0016491">
    <property type="term" value="F:oxidoreductase activity"/>
    <property type="evidence" value="ECO:0007669"/>
    <property type="project" value="UniProtKB-KW"/>
</dbReference>
<sequence length="200" mass="20874">MKKILAIGANGIIGQAVIELLDDTYTVIPVGYSKGERRVDIEDNDSIKAMYESVGAVDAIISMAGNGMMANFDDASDQAYQVALNNKVMGQVNVARLGINYLTPGGSITLTSGQASNAPTLRTAAIAMGVAAINAFVTTASLELKSNHRINAVSPSFVKETMERMGMDSTNGISAADVALCYQSALEGVANGKIFDAVTT</sequence>
<dbReference type="NCBIfam" id="NF005754">
    <property type="entry name" value="PRK07578.1"/>
    <property type="match status" value="1"/>
</dbReference>
<comment type="similarity">
    <text evidence="1">Belongs to the short-chain dehydrogenases/reductases (SDR) family.</text>
</comment>
<dbReference type="SUPFAM" id="SSF51735">
    <property type="entry name" value="NAD(P)-binding Rossmann-fold domains"/>
    <property type="match status" value="1"/>
</dbReference>
<organism evidence="3 4">
    <name type="scientific">Vibrio mediterranei</name>
    <dbReference type="NCBI Taxonomy" id="689"/>
    <lineage>
        <taxon>Bacteria</taxon>
        <taxon>Pseudomonadati</taxon>
        <taxon>Pseudomonadota</taxon>
        <taxon>Gammaproteobacteria</taxon>
        <taxon>Vibrionales</taxon>
        <taxon>Vibrionaceae</taxon>
        <taxon>Vibrio</taxon>
    </lineage>
</organism>
<gene>
    <name evidence="3" type="ORF">BSZ05_17595</name>
</gene>
<evidence type="ECO:0000313" key="3">
    <source>
        <dbReference type="EMBL" id="ASI91665.1"/>
    </source>
</evidence>
<proteinExistence type="inferred from homology"/>
<evidence type="ECO:0000313" key="4">
    <source>
        <dbReference type="Proteomes" id="UP000197092"/>
    </source>
</evidence>
<reference evidence="4" key="1">
    <citation type="submission" date="2016-12" db="EMBL/GenBank/DDBJ databases">
        <title>Comparative genomic analysis reveals the diversity, evolution, and environmental adaptation strategies of the genus Vibrio.</title>
        <authorList>
            <person name="Lin H."/>
            <person name="Wang X."/>
            <person name="Zhang X.-H."/>
        </authorList>
    </citation>
    <scope>NUCLEOTIDE SEQUENCE [LARGE SCALE GENOMIC DNA]</scope>
    <source>
        <strain evidence="4">QT6D1</strain>
    </source>
</reference>
<dbReference type="Pfam" id="PF13561">
    <property type="entry name" value="adh_short_C2"/>
    <property type="match status" value="1"/>
</dbReference>
<dbReference type="Gene3D" id="3.40.50.720">
    <property type="entry name" value="NAD(P)-binding Rossmann-like Domain"/>
    <property type="match status" value="1"/>
</dbReference>
<dbReference type="PRINTS" id="PR00081">
    <property type="entry name" value="GDHRDH"/>
</dbReference>
<dbReference type="PANTHER" id="PTHR43477">
    <property type="entry name" value="DIHYDROANTICAPSIN 7-DEHYDROGENASE"/>
    <property type="match status" value="1"/>
</dbReference>
<dbReference type="InterPro" id="IPR051122">
    <property type="entry name" value="SDR_DHRS6-like"/>
</dbReference>
<name>A0AAN1KPP3_9VIBR</name>
<dbReference type="CDD" id="cd11731">
    <property type="entry name" value="Lin1944_like_SDR_c"/>
    <property type="match status" value="1"/>
</dbReference>
<dbReference type="RefSeq" id="WP_088877781.1">
    <property type="nucleotide sequence ID" value="NZ_CP018309.1"/>
</dbReference>
<dbReference type="KEGG" id="vsh:BSZ05_17595"/>
<keyword evidence="2" id="KW-0560">Oxidoreductase</keyword>
<protein>
    <submittedName>
        <fullName evidence="3">Short chain dehydrogenase</fullName>
    </submittedName>
</protein>
<dbReference type="AlphaFoldDB" id="A0AAN1KPP3"/>
<evidence type="ECO:0000256" key="2">
    <source>
        <dbReference type="ARBA" id="ARBA00023002"/>
    </source>
</evidence>
<dbReference type="PANTHER" id="PTHR43477:SF1">
    <property type="entry name" value="DIHYDROANTICAPSIN 7-DEHYDROGENASE"/>
    <property type="match status" value="1"/>
</dbReference>
<dbReference type="Proteomes" id="UP000197092">
    <property type="component" value="Chromosome 2"/>
</dbReference>
<dbReference type="InterPro" id="IPR036291">
    <property type="entry name" value="NAD(P)-bd_dom_sf"/>
</dbReference>
<accession>A0AAN1KPP3</accession>
<evidence type="ECO:0000256" key="1">
    <source>
        <dbReference type="ARBA" id="ARBA00006484"/>
    </source>
</evidence>
<dbReference type="InterPro" id="IPR002347">
    <property type="entry name" value="SDR_fam"/>
</dbReference>